<sequence>MDKLRVLYDYFYNISKIYLERETHSTTLSPNFDSDVSIFMNLVPILEDKICSITSTISDDDVLRMMRYCNYKLFSFWFLKSGAVVKSVYNKLELEDEKVRFKNVFKDILINTQTLISINNMYKNIKQDTADIVSDTKKIVDIINQIKNSNCESSAYKLLQTNHNFIVKTINKILSDQNYLLKVIAVFDSKLITDKDKLSEYREIFTISTESIIHGIRCISDLEIPTIELENNKYISFFRKILGTVILFQNNDLNSQKFIHIVAKLYILIYQQFKTNPALGYLLTDVLDSIKDKISVDDIKRQGINNIQSLIRFISDNKSSYKTILSEEYLKREEDIINILQIISRENNIEHAGKIIDIRNLIEITKCRFFNKS</sequence>
<evidence type="ECO:0000313" key="3">
    <source>
        <dbReference type="EMBL" id="AAL69833.1"/>
    </source>
</evidence>
<protein>
    <recommendedName>
        <fullName evidence="5">Virion core protein</fullName>
    </recommendedName>
</protein>
<dbReference type="GeneID" id="932383"/>
<evidence type="ECO:0008006" key="5">
    <source>
        <dbReference type="Google" id="ProtNLM"/>
    </source>
</evidence>
<dbReference type="GO" id="GO:0044423">
    <property type="term" value="C:virion component"/>
    <property type="evidence" value="ECO:0007669"/>
    <property type="project" value="UniProtKB-KW"/>
</dbReference>
<comment type="subcellular location">
    <subcellularLocation>
        <location evidence="1">Virion</location>
    </subcellularLocation>
</comment>
<keyword evidence="4" id="KW-1185">Reference proteome</keyword>
<dbReference type="KEGG" id="vg:932383"/>
<accession>Q8V3K2</accession>
<name>Q8V3K2_SWPV1</name>
<dbReference type="InterPro" id="IPR007008">
    <property type="entry name" value="Poxvirus_A6"/>
</dbReference>
<gene>
    <name evidence="3" type="primary">SPV094</name>
</gene>
<dbReference type="Pfam" id="PF04924">
    <property type="entry name" value="Pox_A6"/>
    <property type="match status" value="1"/>
</dbReference>
<evidence type="ECO:0000256" key="2">
    <source>
        <dbReference type="ARBA" id="ARBA00022844"/>
    </source>
</evidence>
<dbReference type="EMBL" id="AF410153">
    <property type="protein sequence ID" value="AAL69833.1"/>
    <property type="molecule type" value="Genomic_DNA"/>
</dbReference>
<evidence type="ECO:0000256" key="1">
    <source>
        <dbReference type="ARBA" id="ARBA00004328"/>
    </source>
</evidence>
<proteinExistence type="predicted"/>
<dbReference type="RefSeq" id="NP_570254.1">
    <property type="nucleotide sequence ID" value="NC_003389.1"/>
</dbReference>
<organism evidence="3 4">
    <name type="scientific">Swinepox virus (strain Swine/Nebraska/17077-99/1999)</name>
    <name type="common">SWPV</name>
    <dbReference type="NCBI Taxonomy" id="300880"/>
    <lineage>
        <taxon>Viruses</taxon>
        <taxon>Varidnaviria</taxon>
        <taxon>Bamfordvirae</taxon>
        <taxon>Nucleocytoviricota</taxon>
        <taxon>Pokkesviricetes</taxon>
        <taxon>Chitovirales</taxon>
        <taxon>Poxviridae</taxon>
        <taxon>Chordopoxvirinae</taxon>
        <taxon>Suipoxvirus</taxon>
        <taxon>Suipoxvirus swinepox</taxon>
        <taxon>Swinepox virus</taxon>
    </lineage>
</organism>
<reference evidence="3 4" key="1">
    <citation type="journal article" date="2002" name="J. Virol.">
        <title>The genome of swinepox virus.</title>
        <authorList>
            <person name="Afonso C.L."/>
            <person name="Tulman E.R."/>
            <person name="Lu Z."/>
            <person name="Zsak L."/>
            <person name="Osorio F.A."/>
            <person name="Balinsky C."/>
            <person name="Kutish G.F."/>
            <person name="Rock D.L."/>
        </authorList>
    </citation>
    <scope>NUCLEOTIDE SEQUENCE [LARGE SCALE GENOMIC DNA]</scope>
    <source>
        <strain evidence="4">Swine/Nebraska/17077-99/1999</strain>
    </source>
</reference>
<dbReference type="Proteomes" id="UP000000871">
    <property type="component" value="Segment"/>
</dbReference>
<keyword evidence="2" id="KW-0946">Virion</keyword>
<evidence type="ECO:0000313" key="4">
    <source>
        <dbReference type="Proteomes" id="UP000000871"/>
    </source>
</evidence>
<organismHost>
    <name type="scientific">Sus scrofa</name>
    <name type="common">Pig</name>
    <dbReference type="NCBI Taxonomy" id="9823"/>
</organismHost>